<keyword evidence="9" id="KW-1185">Reference proteome</keyword>
<keyword evidence="3 5" id="KW-0698">rRNA processing</keyword>
<dbReference type="InterPro" id="IPR009000">
    <property type="entry name" value="Transl_B-barrel_sf"/>
</dbReference>
<dbReference type="InterPro" id="IPR011961">
    <property type="entry name" value="RimM"/>
</dbReference>
<dbReference type="Pfam" id="PF24986">
    <property type="entry name" value="PRC_RimM"/>
    <property type="match status" value="1"/>
</dbReference>
<comment type="domain">
    <text evidence="5">The PRC barrel domain binds ribosomal protein uS19.</text>
</comment>
<dbReference type="EMBL" id="JABCSC020000003">
    <property type="protein sequence ID" value="NSL56378.1"/>
    <property type="molecule type" value="Genomic_DNA"/>
</dbReference>
<dbReference type="InterPro" id="IPR036976">
    <property type="entry name" value="RimM_N_sf"/>
</dbReference>
<evidence type="ECO:0000259" key="7">
    <source>
        <dbReference type="Pfam" id="PF24986"/>
    </source>
</evidence>
<evidence type="ECO:0000256" key="4">
    <source>
        <dbReference type="ARBA" id="ARBA00023186"/>
    </source>
</evidence>
<evidence type="ECO:0000313" key="8">
    <source>
        <dbReference type="EMBL" id="NSL56378.1"/>
    </source>
</evidence>
<dbReference type="InterPro" id="IPR002676">
    <property type="entry name" value="RimM_N"/>
</dbReference>
<evidence type="ECO:0000256" key="2">
    <source>
        <dbReference type="ARBA" id="ARBA00022517"/>
    </source>
</evidence>
<dbReference type="HAMAP" id="MF_00014">
    <property type="entry name" value="Ribosome_mat_RimM"/>
    <property type="match status" value="1"/>
</dbReference>
<comment type="caution">
    <text evidence="8">The sequence shown here is derived from an EMBL/GenBank/DDBJ whole genome shotgun (WGS) entry which is preliminary data.</text>
</comment>
<evidence type="ECO:0000313" key="9">
    <source>
        <dbReference type="Proteomes" id="UP000778523"/>
    </source>
</evidence>
<keyword evidence="2 5" id="KW-0690">Ribosome biogenesis</keyword>
<dbReference type="RefSeq" id="WP_170022667.1">
    <property type="nucleotide sequence ID" value="NZ_JABCSC020000003.1"/>
</dbReference>
<evidence type="ECO:0000256" key="1">
    <source>
        <dbReference type="ARBA" id="ARBA00022490"/>
    </source>
</evidence>
<comment type="subunit">
    <text evidence="5">Binds ribosomal protein uS19.</text>
</comment>
<keyword evidence="1 5" id="KW-0963">Cytoplasm</keyword>
<dbReference type="Proteomes" id="UP000778523">
    <property type="component" value="Unassembled WGS sequence"/>
</dbReference>
<comment type="subcellular location">
    <subcellularLocation>
        <location evidence="5">Cytoplasm</location>
    </subcellularLocation>
</comment>
<feature type="domain" description="Ribosome maturation factor RimM PRC barrel" evidence="7">
    <location>
        <begin position="102"/>
        <end position="168"/>
    </location>
</feature>
<dbReference type="InterPro" id="IPR056792">
    <property type="entry name" value="PRC_RimM"/>
</dbReference>
<comment type="function">
    <text evidence="5">An accessory protein needed during the final step in the assembly of 30S ribosomal subunit, possibly for assembly of the head region. Essential for efficient processing of 16S rRNA. May be needed both before and after RbfA during the maturation of 16S rRNA. It has affinity for free ribosomal 30S subunits but not for 70S ribosomes.</text>
</comment>
<evidence type="ECO:0000259" key="6">
    <source>
        <dbReference type="Pfam" id="PF01782"/>
    </source>
</evidence>
<sequence length="169" mass="18442">MIVMGRIVAPFGIHGWLKVQPLGDDPMSWRRMPQWWIGPDPDSAKAEDWRPVVSSGLRPHGKLIVVALEGVADRTAAEAIDGWFLAAPREALPKPGKDEYYWADLIGLRVTGKAGVPLGVVRGLIETGAHDVLEIADGETERLIPFVGAYVLDVNLAAGLISVDWEADW</sequence>
<dbReference type="PANTHER" id="PTHR33692">
    <property type="entry name" value="RIBOSOME MATURATION FACTOR RIMM"/>
    <property type="match status" value="1"/>
</dbReference>
<dbReference type="SUPFAM" id="SSF50346">
    <property type="entry name" value="PRC-barrel domain"/>
    <property type="match status" value="1"/>
</dbReference>
<evidence type="ECO:0000256" key="3">
    <source>
        <dbReference type="ARBA" id="ARBA00022552"/>
    </source>
</evidence>
<feature type="domain" description="RimM N-terminal" evidence="6">
    <location>
        <begin position="3"/>
        <end position="90"/>
    </location>
</feature>
<dbReference type="SUPFAM" id="SSF50447">
    <property type="entry name" value="Translation proteins"/>
    <property type="match status" value="1"/>
</dbReference>
<dbReference type="InterPro" id="IPR011033">
    <property type="entry name" value="PRC_barrel-like_sf"/>
</dbReference>
<name>A0ABX2IQ44_9RHOO</name>
<keyword evidence="4 5" id="KW-0143">Chaperone</keyword>
<organism evidence="8 9">
    <name type="scientific">Uliginosibacterium aquaticum</name>
    <dbReference type="NCBI Taxonomy" id="2731212"/>
    <lineage>
        <taxon>Bacteria</taxon>
        <taxon>Pseudomonadati</taxon>
        <taxon>Pseudomonadota</taxon>
        <taxon>Betaproteobacteria</taxon>
        <taxon>Rhodocyclales</taxon>
        <taxon>Zoogloeaceae</taxon>
        <taxon>Uliginosibacterium</taxon>
    </lineage>
</organism>
<gene>
    <name evidence="5 8" type="primary">rimM</name>
    <name evidence="8" type="ORF">HJ583_015175</name>
</gene>
<protein>
    <recommendedName>
        <fullName evidence="5">Ribosome maturation factor RimM</fullName>
    </recommendedName>
</protein>
<dbReference type="Gene3D" id="2.30.30.240">
    <property type="entry name" value="PRC-barrel domain"/>
    <property type="match status" value="1"/>
</dbReference>
<dbReference type="NCBIfam" id="TIGR02273">
    <property type="entry name" value="16S_RimM"/>
    <property type="match status" value="1"/>
</dbReference>
<dbReference type="Gene3D" id="2.40.30.60">
    <property type="entry name" value="RimM"/>
    <property type="match status" value="1"/>
</dbReference>
<comment type="similarity">
    <text evidence="5">Belongs to the RimM family.</text>
</comment>
<dbReference type="PANTHER" id="PTHR33692:SF1">
    <property type="entry name" value="RIBOSOME MATURATION FACTOR RIMM"/>
    <property type="match status" value="1"/>
</dbReference>
<reference evidence="8 9" key="1">
    <citation type="submission" date="2020-06" db="EMBL/GenBank/DDBJ databases">
        <title>Draft genome of Uliginosibacterium sp. IMCC34675.</title>
        <authorList>
            <person name="Song J."/>
        </authorList>
    </citation>
    <scope>NUCLEOTIDE SEQUENCE [LARGE SCALE GENOMIC DNA]</scope>
    <source>
        <strain evidence="8 9">IMCC34675</strain>
    </source>
</reference>
<proteinExistence type="inferred from homology"/>
<evidence type="ECO:0000256" key="5">
    <source>
        <dbReference type="HAMAP-Rule" id="MF_00014"/>
    </source>
</evidence>
<accession>A0ABX2IQ44</accession>
<dbReference type="Pfam" id="PF01782">
    <property type="entry name" value="RimM"/>
    <property type="match status" value="1"/>
</dbReference>